<keyword evidence="4" id="KW-1185">Reference proteome</keyword>
<evidence type="ECO:0000313" key="3">
    <source>
        <dbReference type="EMBL" id="MDQ7908341.1"/>
    </source>
</evidence>
<keyword evidence="2" id="KW-1133">Transmembrane helix</keyword>
<feature type="transmembrane region" description="Helical" evidence="2">
    <location>
        <begin position="14"/>
        <end position="32"/>
    </location>
</feature>
<keyword evidence="2" id="KW-0812">Transmembrane</keyword>
<dbReference type="Pfam" id="PF13803">
    <property type="entry name" value="DUF4184"/>
    <property type="match status" value="1"/>
</dbReference>
<dbReference type="Proteomes" id="UP001230908">
    <property type="component" value="Unassembled WGS sequence"/>
</dbReference>
<reference evidence="3 4" key="1">
    <citation type="submission" date="2023-08" db="EMBL/GenBank/DDBJ databases">
        <title>Phytohabitans sansha sp. nov., isolated from marine sediment.</title>
        <authorList>
            <person name="Zhao Y."/>
            <person name="Yi K."/>
        </authorList>
    </citation>
    <scope>NUCLEOTIDE SEQUENCE [LARGE SCALE GENOMIC DNA]</scope>
    <source>
        <strain evidence="3 4">ZYX-F-186</strain>
    </source>
</reference>
<organism evidence="3 4">
    <name type="scientific">Phytohabitans maris</name>
    <dbReference type="NCBI Taxonomy" id="3071409"/>
    <lineage>
        <taxon>Bacteria</taxon>
        <taxon>Bacillati</taxon>
        <taxon>Actinomycetota</taxon>
        <taxon>Actinomycetes</taxon>
        <taxon>Micromonosporales</taxon>
        <taxon>Micromonosporaceae</taxon>
    </lineage>
</organism>
<sequence>MLARPHAGLPGYRWAQYASGLAGAAAIALWLARWWRTTPAVYRPGASRAFAATSWTVIALAAAAGALLAALPALRDADVGNAGFLAVTRGGGAGLAAALLCALAHRGSRRLAPWWSTRRAKLRLRTGTPPAERPRGRPAWYATRGRRPGSHGRHPDPSAAIPAATERRPDPKRRPCPRRTSPPA</sequence>
<evidence type="ECO:0000256" key="1">
    <source>
        <dbReference type="SAM" id="MobiDB-lite"/>
    </source>
</evidence>
<gene>
    <name evidence="3" type="ORF">RB614_27820</name>
</gene>
<evidence type="ECO:0000313" key="4">
    <source>
        <dbReference type="Proteomes" id="UP001230908"/>
    </source>
</evidence>
<proteinExistence type="predicted"/>
<dbReference type="RefSeq" id="WP_308715610.1">
    <property type="nucleotide sequence ID" value="NZ_JAVHUY010000029.1"/>
</dbReference>
<dbReference type="InterPro" id="IPR025238">
    <property type="entry name" value="DUF4184"/>
</dbReference>
<keyword evidence="2" id="KW-0472">Membrane</keyword>
<feature type="region of interest" description="Disordered" evidence="1">
    <location>
        <begin position="123"/>
        <end position="184"/>
    </location>
</feature>
<evidence type="ECO:0000256" key="2">
    <source>
        <dbReference type="SAM" id="Phobius"/>
    </source>
</evidence>
<name>A0ABU0ZMS5_9ACTN</name>
<feature type="transmembrane region" description="Helical" evidence="2">
    <location>
        <begin position="83"/>
        <end position="104"/>
    </location>
</feature>
<accession>A0ABU0ZMS5</accession>
<dbReference type="EMBL" id="JAVHUY010000029">
    <property type="protein sequence ID" value="MDQ7908341.1"/>
    <property type="molecule type" value="Genomic_DNA"/>
</dbReference>
<protein>
    <submittedName>
        <fullName evidence="3">DUF4184 family protein</fullName>
    </submittedName>
</protein>
<feature type="transmembrane region" description="Helical" evidence="2">
    <location>
        <begin position="52"/>
        <end position="71"/>
    </location>
</feature>
<comment type="caution">
    <text evidence="3">The sequence shown here is derived from an EMBL/GenBank/DDBJ whole genome shotgun (WGS) entry which is preliminary data.</text>
</comment>